<accession>A0ABX0YKQ2</accession>
<dbReference type="SUPFAM" id="SSF46785">
    <property type="entry name" value="Winged helix' DNA-binding domain"/>
    <property type="match status" value="1"/>
</dbReference>
<keyword evidence="1" id="KW-0805">Transcription regulation</keyword>
<keyword evidence="2" id="KW-0238">DNA-binding</keyword>
<name>A0ABX0YKQ2_9PSED</name>
<dbReference type="Gene3D" id="1.10.10.10">
    <property type="entry name" value="Winged helix-like DNA-binding domain superfamily/Winged helix DNA-binding domain"/>
    <property type="match status" value="1"/>
</dbReference>
<proteinExistence type="predicted"/>
<dbReference type="Gene3D" id="1.20.120.530">
    <property type="entry name" value="GntR ligand-binding domain-like"/>
    <property type="match status" value="1"/>
</dbReference>
<gene>
    <name evidence="5" type="ORF">HBH25_18115</name>
</gene>
<dbReference type="EMBL" id="JAAVJI010000012">
    <property type="protein sequence ID" value="NJP02767.1"/>
    <property type="molecule type" value="Genomic_DNA"/>
</dbReference>
<comment type="caution">
    <text evidence="5">The sequence shown here is derived from an EMBL/GenBank/DDBJ whole genome shotgun (WGS) entry which is preliminary data.</text>
</comment>
<dbReference type="PROSITE" id="PS50949">
    <property type="entry name" value="HTH_GNTR"/>
    <property type="match status" value="1"/>
</dbReference>
<dbReference type="Pfam" id="PF00392">
    <property type="entry name" value="GntR"/>
    <property type="match status" value="1"/>
</dbReference>
<protein>
    <submittedName>
        <fullName evidence="5">GntR family transcriptional regulator</fullName>
    </submittedName>
</protein>
<keyword evidence="6" id="KW-1185">Reference proteome</keyword>
<evidence type="ECO:0000259" key="4">
    <source>
        <dbReference type="PROSITE" id="PS50949"/>
    </source>
</evidence>
<evidence type="ECO:0000313" key="5">
    <source>
        <dbReference type="EMBL" id="NJP02767.1"/>
    </source>
</evidence>
<evidence type="ECO:0000256" key="1">
    <source>
        <dbReference type="ARBA" id="ARBA00023015"/>
    </source>
</evidence>
<dbReference type="InterPro" id="IPR036388">
    <property type="entry name" value="WH-like_DNA-bd_sf"/>
</dbReference>
<dbReference type="SMART" id="SM00895">
    <property type="entry name" value="FCD"/>
    <property type="match status" value="1"/>
</dbReference>
<organism evidence="5 6">
    <name type="scientific">Pseudomonas quercus</name>
    <dbReference type="NCBI Taxonomy" id="2722792"/>
    <lineage>
        <taxon>Bacteria</taxon>
        <taxon>Pseudomonadati</taxon>
        <taxon>Pseudomonadota</taxon>
        <taxon>Gammaproteobacteria</taxon>
        <taxon>Pseudomonadales</taxon>
        <taxon>Pseudomonadaceae</taxon>
        <taxon>Pseudomonas</taxon>
    </lineage>
</organism>
<evidence type="ECO:0000256" key="2">
    <source>
        <dbReference type="ARBA" id="ARBA00023125"/>
    </source>
</evidence>
<dbReference type="RefSeq" id="WP_168085340.1">
    <property type="nucleotide sequence ID" value="NZ_JAAVJI010000012.1"/>
</dbReference>
<sequence>MPRKPSPLSVVLSAEQLPPHLARSIIEERLRNAILDGSLPTGMAVRQQELATLFGVSRMPVREALRQLEAQGLLTVEQHKGAVVAPLITWDAPETYELRILLECEALRQSVPHLTEVELGEADQLIERLEAETDYSLMGELNKQLHLRLYSKAHNRRLMTLVTIGLEEEERFLRFNLKAMGLGKVSQDDHRQLVAAARAGDVDLTVQLLTVHLQRGIEVITRYLESTQKK</sequence>
<dbReference type="Pfam" id="PF07729">
    <property type="entry name" value="FCD"/>
    <property type="match status" value="1"/>
</dbReference>
<dbReference type="CDD" id="cd07377">
    <property type="entry name" value="WHTH_GntR"/>
    <property type="match status" value="1"/>
</dbReference>
<evidence type="ECO:0000313" key="6">
    <source>
        <dbReference type="Proteomes" id="UP000746535"/>
    </source>
</evidence>
<dbReference type="InterPro" id="IPR011711">
    <property type="entry name" value="GntR_C"/>
</dbReference>
<dbReference type="InterPro" id="IPR008920">
    <property type="entry name" value="TF_FadR/GntR_C"/>
</dbReference>
<feature type="domain" description="HTH gntR-type" evidence="4">
    <location>
        <begin position="20"/>
        <end position="87"/>
    </location>
</feature>
<keyword evidence="3" id="KW-0804">Transcription</keyword>
<dbReference type="SUPFAM" id="SSF48008">
    <property type="entry name" value="GntR ligand-binding domain-like"/>
    <property type="match status" value="1"/>
</dbReference>
<dbReference type="PRINTS" id="PR00035">
    <property type="entry name" value="HTHGNTR"/>
</dbReference>
<dbReference type="SMART" id="SM00345">
    <property type="entry name" value="HTH_GNTR"/>
    <property type="match status" value="1"/>
</dbReference>
<reference evidence="5 6" key="1">
    <citation type="submission" date="2020-03" db="EMBL/GenBank/DDBJ databases">
        <authorList>
            <person name="Wang L."/>
            <person name="He N."/>
            <person name="Li Y."/>
            <person name="Fang Y."/>
            <person name="Zhang F."/>
        </authorList>
    </citation>
    <scope>NUCLEOTIDE SEQUENCE [LARGE SCALE GENOMIC DNA]</scope>
    <source>
        <strain evidence="6">hsmgli-8</strain>
    </source>
</reference>
<dbReference type="PANTHER" id="PTHR43537:SF41">
    <property type="entry name" value="TRANSCRIPTIONAL REGULATORY PROTEIN"/>
    <property type="match status" value="1"/>
</dbReference>
<evidence type="ECO:0000256" key="3">
    <source>
        <dbReference type="ARBA" id="ARBA00023163"/>
    </source>
</evidence>
<dbReference type="InterPro" id="IPR036390">
    <property type="entry name" value="WH_DNA-bd_sf"/>
</dbReference>
<dbReference type="PANTHER" id="PTHR43537">
    <property type="entry name" value="TRANSCRIPTIONAL REGULATOR, GNTR FAMILY"/>
    <property type="match status" value="1"/>
</dbReference>
<dbReference type="InterPro" id="IPR000524">
    <property type="entry name" value="Tscrpt_reg_HTH_GntR"/>
</dbReference>
<dbReference type="Proteomes" id="UP000746535">
    <property type="component" value="Unassembled WGS sequence"/>
</dbReference>